<feature type="compositionally biased region" description="Basic and acidic residues" evidence="1">
    <location>
        <begin position="57"/>
        <end position="104"/>
    </location>
</feature>
<feature type="compositionally biased region" description="Basic and acidic residues" evidence="1">
    <location>
        <begin position="156"/>
        <end position="171"/>
    </location>
</feature>
<feature type="non-terminal residue" evidence="2">
    <location>
        <position position="542"/>
    </location>
</feature>
<protein>
    <submittedName>
        <fullName evidence="2">Uncharacterized protein</fullName>
    </submittedName>
</protein>
<evidence type="ECO:0000313" key="3">
    <source>
        <dbReference type="Proteomes" id="UP000601435"/>
    </source>
</evidence>
<comment type="caution">
    <text evidence="2">The sequence shown here is derived from an EMBL/GenBank/DDBJ whole genome shotgun (WGS) entry which is preliminary data.</text>
</comment>
<dbReference type="OrthoDB" id="438176at2759"/>
<evidence type="ECO:0000313" key="2">
    <source>
        <dbReference type="EMBL" id="CAE7664460.1"/>
    </source>
</evidence>
<accession>A0A812W6A0</accession>
<dbReference type="Proteomes" id="UP000601435">
    <property type="component" value="Unassembled WGS sequence"/>
</dbReference>
<dbReference type="AlphaFoldDB" id="A0A812W6A0"/>
<feature type="compositionally biased region" description="Acidic residues" evidence="1">
    <location>
        <begin position="217"/>
        <end position="249"/>
    </location>
</feature>
<proteinExistence type="predicted"/>
<keyword evidence="3" id="KW-1185">Reference proteome</keyword>
<feature type="non-terminal residue" evidence="2">
    <location>
        <position position="1"/>
    </location>
</feature>
<feature type="compositionally biased region" description="Low complexity" evidence="1">
    <location>
        <begin position="258"/>
        <end position="268"/>
    </location>
</feature>
<name>A0A812W6A0_9DINO</name>
<organism evidence="2 3">
    <name type="scientific">Symbiodinium necroappetens</name>
    <dbReference type="NCBI Taxonomy" id="1628268"/>
    <lineage>
        <taxon>Eukaryota</taxon>
        <taxon>Sar</taxon>
        <taxon>Alveolata</taxon>
        <taxon>Dinophyceae</taxon>
        <taxon>Suessiales</taxon>
        <taxon>Symbiodiniaceae</taxon>
        <taxon>Symbiodinium</taxon>
    </lineage>
</organism>
<sequence>ETPKETKEPKETQKEPKEARKDPKEARKEPKEARKEPKEAHKEPKEAHKEFKKARKESKEAPKEPNETGNRPKETGKEPKPAKAKEGRQEDAKDSKRKAADESKGVSWKHARVLDKAANPGPAAKPVLRVRSKSAPRDEPAGSVAGSSSGTRTPSRLHDKKEKNKKDKKEGPSPPVPASKKEPSAKNLEPIFDAEASDDENQADLDVDEMLAMMETSDSEGESSEETPEEEEQEDEEMKDESQGEDSGEEISIREESSAGSSEDSSTSSEEEEEDEEWEDADAASKTPASEIDRKKFPVSLASHLQRDKTDLFNLWLDNNQATKARDIIKKYGETKGLKLIKALKGKGRYYYDDEFPDDEEEIFYYTHAPRQIMNDNSTSSKLKIEGKEANPDTALVASLTGEEGPLHAGAMPGMKIESGEGEKELALALSNGGSVGKIKPPKKTRTESAEKVLLTTSKERAEAMLDDILKDSGAARKLALGLEHVHYGDRLKQELMNFSSQMEGLYRKLQSLILKKVTKAKKYNPILIEVEAKNAWYKSAE</sequence>
<evidence type="ECO:0000256" key="1">
    <source>
        <dbReference type="SAM" id="MobiDB-lite"/>
    </source>
</evidence>
<reference evidence="2" key="1">
    <citation type="submission" date="2021-02" db="EMBL/GenBank/DDBJ databases">
        <authorList>
            <person name="Dougan E. K."/>
            <person name="Rhodes N."/>
            <person name="Thang M."/>
            <person name="Chan C."/>
        </authorList>
    </citation>
    <scope>NUCLEOTIDE SEQUENCE</scope>
</reference>
<gene>
    <name evidence="2" type="ORF">SNEC2469_LOCUS18944</name>
</gene>
<feature type="compositionally biased region" description="Acidic residues" evidence="1">
    <location>
        <begin position="269"/>
        <end position="282"/>
    </location>
</feature>
<feature type="compositionally biased region" description="Basic and acidic residues" evidence="1">
    <location>
        <begin position="1"/>
        <end position="49"/>
    </location>
</feature>
<feature type="region of interest" description="Disordered" evidence="1">
    <location>
        <begin position="1"/>
        <end position="291"/>
    </location>
</feature>
<dbReference type="EMBL" id="CAJNJA010032171">
    <property type="protein sequence ID" value="CAE7664460.1"/>
    <property type="molecule type" value="Genomic_DNA"/>
</dbReference>
<feature type="compositionally biased region" description="Acidic residues" evidence="1">
    <location>
        <begin position="195"/>
        <end position="209"/>
    </location>
</feature>
<feature type="compositionally biased region" description="Polar residues" evidence="1">
    <location>
        <begin position="145"/>
        <end position="154"/>
    </location>
</feature>